<dbReference type="EMBL" id="JFHC01000003">
    <property type="protein sequence ID" value="KDR44225.1"/>
    <property type="molecule type" value="Genomic_DNA"/>
</dbReference>
<evidence type="ECO:0000313" key="3">
    <source>
        <dbReference type="Proteomes" id="UP000027466"/>
    </source>
</evidence>
<gene>
    <name evidence="2" type="ORF">BG61_19365</name>
</gene>
<keyword evidence="1" id="KW-0732">Signal</keyword>
<comment type="caution">
    <text evidence="2">The sequence shown here is derived from an EMBL/GenBank/DDBJ whole genome shotgun (WGS) entry which is preliminary data.</text>
</comment>
<name>A0A069PUM4_9BURK</name>
<accession>A0A069PUM4</accession>
<organism evidence="2 3">
    <name type="scientific">Caballeronia glathei</name>
    <dbReference type="NCBI Taxonomy" id="60547"/>
    <lineage>
        <taxon>Bacteria</taxon>
        <taxon>Pseudomonadati</taxon>
        <taxon>Pseudomonadota</taxon>
        <taxon>Betaproteobacteria</taxon>
        <taxon>Burkholderiales</taxon>
        <taxon>Burkholderiaceae</taxon>
        <taxon>Caballeronia</taxon>
    </lineage>
</organism>
<feature type="chain" id="PRO_5007372616" evidence="1">
    <location>
        <begin position="20"/>
        <end position="183"/>
    </location>
</feature>
<proteinExistence type="predicted"/>
<dbReference type="AlphaFoldDB" id="A0A069PUM4"/>
<sequence>MMRPIIFMALWALCLMARAERPSEAVMDSCLLFDKAAPSISVTRFEGPEILVDEHSVPGYEIFTPTARSVAVKVGYATSKRGSNDFVFAGRYRGYIRTATALGAFKAERIESPSLAFYAVLREGPRQYLCVVESAAQGSAAFVRSAFVAAFPPKGSRYLALFYQVADVRQLKAFGAGATRDGN</sequence>
<reference evidence="2 3" key="1">
    <citation type="submission" date="2014-03" db="EMBL/GenBank/DDBJ databases">
        <title>Draft Genome Sequences of Four Burkholderia Strains.</title>
        <authorList>
            <person name="Liu X.Y."/>
            <person name="Li C.X."/>
            <person name="Xu J.H."/>
        </authorList>
    </citation>
    <scope>NUCLEOTIDE SEQUENCE [LARGE SCALE GENOMIC DNA]</scope>
    <source>
        <strain evidence="2 3">DSM 50014</strain>
    </source>
</reference>
<evidence type="ECO:0000256" key="1">
    <source>
        <dbReference type="SAM" id="SignalP"/>
    </source>
</evidence>
<dbReference type="Proteomes" id="UP000027466">
    <property type="component" value="Unassembled WGS sequence"/>
</dbReference>
<keyword evidence="3" id="KW-1185">Reference proteome</keyword>
<evidence type="ECO:0000313" key="2">
    <source>
        <dbReference type="EMBL" id="KDR44225.1"/>
    </source>
</evidence>
<protein>
    <submittedName>
        <fullName evidence="2">Uncharacterized protein</fullName>
    </submittedName>
</protein>
<feature type="signal peptide" evidence="1">
    <location>
        <begin position="1"/>
        <end position="19"/>
    </location>
</feature>